<evidence type="ECO:0000313" key="4">
    <source>
        <dbReference type="Proteomes" id="UP000280296"/>
    </source>
</evidence>
<feature type="compositionally biased region" description="Basic and acidic residues" evidence="1">
    <location>
        <begin position="98"/>
        <end position="108"/>
    </location>
</feature>
<gene>
    <name evidence="3" type="ORF">TsocGM_14510</name>
</gene>
<sequence>MNNPYRAPLSSAVHVAPASGTQLGGGSSEGQHASGGLMGYLGLVGTTTSRKLLVWTWLLFIAVFAFTNWLFNDHGSSTRPEDGQTIGGLSTTGGLLRDYARGAEPERD</sequence>
<evidence type="ECO:0000256" key="2">
    <source>
        <dbReference type="SAM" id="Phobius"/>
    </source>
</evidence>
<evidence type="ECO:0000313" key="3">
    <source>
        <dbReference type="EMBL" id="RUL87006.1"/>
    </source>
</evidence>
<feature type="region of interest" description="Disordered" evidence="1">
    <location>
        <begin position="76"/>
        <end position="108"/>
    </location>
</feature>
<keyword evidence="2" id="KW-0812">Transmembrane</keyword>
<reference evidence="3 4" key="2">
    <citation type="submission" date="2019-01" db="EMBL/GenBank/DDBJ databases">
        <title>Tautonia sociabilis, a novel thermotolerant planctomycete of Isosphaeraceae family, isolated from a 4000 m deep subterranean habitat.</title>
        <authorList>
            <person name="Kovaleva O.L."/>
            <person name="Elcheninov A.G."/>
            <person name="Van Heerden E."/>
            <person name="Toshchakov S.V."/>
            <person name="Novikov A."/>
            <person name="Bonch-Osmolovskaya E.A."/>
            <person name="Kublanov I.V."/>
        </authorList>
    </citation>
    <scope>NUCLEOTIDE SEQUENCE [LARGE SCALE GENOMIC DNA]</scope>
    <source>
        <strain evidence="3 4">GM2012</strain>
    </source>
</reference>
<protein>
    <submittedName>
        <fullName evidence="3">Uncharacterized protein</fullName>
    </submittedName>
</protein>
<organism evidence="3 4">
    <name type="scientific">Tautonia sociabilis</name>
    <dbReference type="NCBI Taxonomy" id="2080755"/>
    <lineage>
        <taxon>Bacteria</taxon>
        <taxon>Pseudomonadati</taxon>
        <taxon>Planctomycetota</taxon>
        <taxon>Planctomycetia</taxon>
        <taxon>Isosphaerales</taxon>
        <taxon>Isosphaeraceae</taxon>
        <taxon>Tautonia</taxon>
    </lineage>
</organism>
<keyword evidence="4" id="KW-1185">Reference proteome</keyword>
<name>A0A432MIM3_9BACT</name>
<reference evidence="3 4" key="1">
    <citation type="submission" date="2018-12" db="EMBL/GenBank/DDBJ databases">
        <authorList>
            <person name="Toschakov S.V."/>
        </authorList>
    </citation>
    <scope>NUCLEOTIDE SEQUENCE [LARGE SCALE GENOMIC DNA]</scope>
    <source>
        <strain evidence="3 4">GM2012</strain>
    </source>
</reference>
<dbReference type="Proteomes" id="UP000280296">
    <property type="component" value="Unassembled WGS sequence"/>
</dbReference>
<feature type="compositionally biased region" description="Low complexity" evidence="1">
    <location>
        <begin position="83"/>
        <end position="96"/>
    </location>
</feature>
<evidence type="ECO:0000256" key="1">
    <source>
        <dbReference type="SAM" id="MobiDB-lite"/>
    </source>
</evidence>
<keyword evidence="2" id="KW-1133">Transmembrane helix</keyword>
<feature type="transmembrane region" description="Helical" evidence="2">
    <location>
        <begin position="52"/>
        <end position="71"/>
    </location>
</feature>
<keyword evidence="2" id="KW-0472">Membrane</keyword>
<dbReference type="AlphaFoldDB" id="A0A432MIM3"/>
<dbReference type="EMBL" id="RYZH01000027">
    <property type="protein sequence ID" value="RUL87006.1"/>
    <property type="molecule type" value="Genomic_DNA"/>
</dbReference>
<comment type="caution">
    <text evidence="3">The sequence shown here is derived from an EMBL/GenBank/DDBJ whole genome shotgun (WGS) entry which is preliminary data.</text>
</comment>
<dbReference type="RefSeq" id="WP_126726192.1">
    <property type="nucleotide sequence ID" value="NZ_RYZH01000027.1"/>
</dbReference>
<accession>A0A432MIM3</accession>
<proteinExistence type="predicted"/>